<dbReference type="InterPro" id="IPR011701">
    <property type="entry name" value="MFS"/>
</dbReference>
<dbReference type="PANTHER" id="PTHR23542">
    <property type="match status" value="1"/>
</dbReference>
<feature type="transmembrane region" description="Helical" evidence="1">
    <location>
        <begin position="20"/>
        <end position="38"/>
    </location>
</feature>
<accession>A0A8J3TRP0</accession>
<comment type="caution">
    <text evidence="2">The sequence shown here is derived from an EMBL/GenBank/DDBJ whole genome shotgun (WGS) entry which is preliminary data.</text>
</comment>
<feature type="transmembrane region" description="Helical" evidence="1">
    <location>
        <begin position="277"/>
        <end position="294"/>
    </location>
</feature>
<dbReference type="SUPFAM" id="SSF103473">
    <property type="entry name" value="MFS general substrate transporter"/>
    <property type="match status" value="1"/>
</dbReference>
<reference evidence="2 3" key="1">
    <citation type="submission" date="2021-01" db="EMBL/GenBank/DDBJ databases">
        <title>Whole genome shotgun sequence of Planotetraspora mira NBRC 15435.</title>
        <authorList>
            <person name="Komaki H."/>
            <person name="Tamura T."/>
        </authorList>
    </citation>
    <scope>NUCLEOTIDE SEQUENCE [LARGE SCALE GENOMIC DNA]</scope>
    <source>
        <strain evidence="2 3">NBRC 15435</strain>
    </source>
</reference>
<feature type="transmembrane region" description="Helical" evidence="1">
    <location>
        <begin position="334"/>
        <end position="358"/>
    </location>
</feature>
<dbReference type="PANTHER" id="PTHR23542:SF1">
    <property type="entry name" value="MAJOR FACILITATOR SUPERFAMILY (MFS) PROFILE DOMAIN-CONTAINING PROTEIN"/>
    <property type="match status" value="1"/>
</dbReference>
<dbReference type="AlphaFoldDB" id="A0A8J3TRP0"/>
<dbReference type="InterPro" id="IPR036259">
    <property type="entry name" value="MFS_trans_sf"/>
</dbReference>
<organism evidence="2 3">
    <name type="scientific">Planotetraspora mira</name>
    <dbReference type="NCBI Taxonomy" id="58121"/>
    <lineage>
        <taxon>Bacteria</taxon>
        <taxon>Bacillati</taxon>
        <taxon>Actinomycetota</taxon>
        <taxon>Actinomycetes</taxon>
        <taxon>Streptosporangiales</taxon>
        <taxon>Streptosporangiaceae</taxon>
        <taxon>Planotetraspora</taxon>
    </lineage>
</organism>
<gene>
    <name evidence="2" type="ORF">Pmi06nite_53400</name>
</gene>
<dbReference type="Gene3D" id="1.20.1250.20">
    <property type="entry name" value="MFS general substrate transporter like domains"/>
    <property type="match status" value="1"/>
</dbReference>
<dbReference type="Pfam" id="PF07690">
    <property type="entry name" value="MFS_1"/>
    <property type="match status" value="1"/>
</dbReference>
<evidence type="ECO:0000313" key="2">
    <source>
        <dbReference type="EMBL" id="GII31898.1"/>
    </source>
</evidence>
<dbReference type="Proteomes" id="UP000650628">
    <property type="component" value="Unassembled WGS sequence"/>
</dbReference>
<evidence type="ECO:0000256" key="1">
    <source>
        <dbReference type="SAM" id="Phobius"/>
    </source>
</evidence>
<feature type="transmembrane region" description="Helical" evidence="1">
    <location>
        <begin position="300"/>
        <end position="322"/>
    </location>
</feature>
<dbReference type="RefSeq" id="WP_203955809.1">
    <property type="nucleotide sequence ID" value="NZ_BOOO01000031.1"/>
</dbReference>
<proteinExistence type="predicted"/>
<keyword evidence="3" id="KW-1185">Reference proteome</keyword>
<keyword evidence="1" id="KW-1133">Transmembrane helix</keyword>
<protein>
    <submittedName>
        <fullName evidence="2">MFS transporter</fullName>
    </submittedName>
</protein>
<feature type="transmembrane region" description="Helical" evidence="1">
    <location>
        <begin position="168"/>
        <end position="187"/>
    </location>
</feature>
<evidence type="ECO:0000313" key="3">
    <source>
        <dbReference type="Proteomes" id="UP000650628"/>
    </source>
</evidence>
<name>A0A8J3TRP0_9ACTN</name>
<keyword evidence="1" id="KW-0812">Transmembrane</keyword>
<dbReference type="GO" id="GO:0022857">
    <property type="term" value="F:transmembrane transporter activity"/>
    <property type="evidence" value="ECO:0007669"/>
    <property type="project" value="InterPro"/>
</dbReference>
<feature type="transmembrane region" description="Helical" evidence="1">
    <location>
        <begin position="208"/>
        <end position="234"/>
    </location>
</feature>
<feature type="transmembrane region" description="Helical" evidence="1">
    <location>
        <begin position="44"/>
        <end position="65"/>
    </location>
</feature>
<keyword evidence="1" id="KW-0472">Membrane</keyword>
<sequence>MPYTVVLRRPYVGRLLGGSLIGRLPAAMAALAIALTLRQVGADYATVGLVTGTFAVAQAIAGPLLGRCVDRLGQPKVLTASAIVASGGYAVLALAPHSTALAFLGAIIAGAATPPLEPCLRALWPRLVEPRELESAYSLDAGAQELLFIAGPLAVTGIAAAGSPRAALWVSAALGLVGALVMSTSEPSRSWAPAVRTPHWLGALHSPALLLLILGLAGAGLAVGSFNVFSVAYADSHHIPGGAGTLLALNATGALIGAVCYGTYGARHWQAAPARKAALLAFGMAASYWLVALVPGPIGMAVVAVVTGVFFAPLLSVSFGMVGDLAPEGTVTEAFSWLVTLVGAGIAGGSAAGGSLLLHGGPTVAAVMGACGVTAGAALMLAGRRLFVTSPAQA</sequence>
<feature type="transmembrane region" description="Helical" evidence="1">
    <location>
        <begin position="364"/>
        <end position="383"/>
    </location>
</feature>
<dbReference type="EMBL" id="BOOO01000031">
    <property type="protein sequence ID" value="GII31898.1"/>
    <property type="molecule type" value="Genomic_DNA"/>
</dbReference>
<feature type="transmembrane region" description="Helical" evidence="1">
    <location>
        <begin position="246"/>
        <end position="265"/>
    </location>
</feature>